<keyword evidence="3" id="KW-1185">Reference proteome</keyword>
<evidence type="ECO:0000313" key="2">
    <source>
        <dbReference type="EMBL" id="AKU91611.1"/>
    </source>
</evidence>
<evidence type="ECO:0000313" key="3">
    <source>
        <dbReference type="Proteomes" id="UP000055590"/>
    </source>
</evidence>
<name>A0A0K1PDW3_9BACT</name>
<dbReference type="Proteomes" id="UP000055590">
    <property type="component" value="Chromosome"/>
</dbReference>
<feature type="compositionally biased region" description="Low complexity" evidence="1">
    <location>
        <begin position="27"/>
        <end position="55"/>
    </location>
</feature>
<gene>
    <name evidence="2" type="ORF">AKJ08_1998</name>
</gene>
<proteinExistence type="predicted"/>
<organism evidence="2 3">
    <name type="scientific">Vulgatibacter incomptus</name>
    <dbReference type="NCBI Taxonomy" id="1391653"/>
    <lineage>
        <taxon>Bacteria</taxon>
        <taxon>Pseudomonadati</taxon>
        <taxon>Myxococcota</taxon>
        <taxon>Myxococcia</taxon>
        <taxon>Myxococcales</taxon>
        <taxon>Cystobacterineae</taxon>
        <taxon>Vulgatibacteraceae</taxon>
        <taxon>Vulgatibacter</taxon>
    </lineage>
</organism>
<dbReference type="EMBL" id="CP012332">
    <property type="protein sequence ID" value="AKU91611.1"/>
    <property type="molecule type" value="Genomic_DNA"/>
</dbReference>
<sequence>MRMTRSGECGPSVPGSLARRCAASSDSAPPSRWPSGSRSSIPPTRSSTRAAHTATDGVSAGGSPGRTSPAWSGALAGRRPIPDSRASPSRWRPPRRSPTPARRA</sequence>
<accession>A0A0K1PDW3</accession>
<reference evidence="2 3" key="1">
    <citation type="submission" date="2015-08" db="EMBL/GenBank/DDBJ databases">
        <authorList>
            <person name="Babu N.S."/>
            <person name="Beckwith C.J."/>
            <person name="Beseler K.G."/>
            <person name="Brison A."/>
            <person name="Carone J.V."/>
            <person name="Caskin T.P."/>
            <person name="Diamond M."/>
            <person name="Durham M.E."/>
            <person name="Foxe J.M."/>
            <person name="Go M."/>
            <person name="Henderson B.A."/>
            <person name="Jones I.B."/>
            <person name="McGettigan J.A."/>
            <person name="Micheletti S.J."/>
            <person name="Nasrallah M.E."/>
            <person name="Ortiz D."/>
            <person name="Piller C.R."/>
            <person name="Privatt S.R."/>
            <person name="Schneider S.L."/>
            <person name="Sharp S."/>
            <person name="Smith T.C."/>
            <person name="Stanton J.D."/>
            <person name="Ullery H.E."/>
            <person name="Wilson R.J."/>
            <person name="Serrano M.G."/>
            <person name="Buck G."/>
            <person name="Lee V."/>
            <person name="Wang Y."/>
            <person name="Carvalho R."/>
            <person name="Voegtly L."/>
            <person name="Shi R."/>
            <person name="Duckworth R."/>
            <person name="Johnson A."/>
            <person name="Loviza R."/>
            <person name="Walstead R."/>
            <person name="Shah Z."/>
            <person name="Kiflezghi M."/>
            <person name="Wade K."/>
            <person name="Ball S.L."/>
            <person name="Bradley K.W."/>
            <person name="Asai D.J."/>
            <person name="Bowman C.A."/>
            <person name="Russell D.A."/>
            <person name="Pope W.H."/>
            <person name="Jacobs-Sera D."/>
            <person name="Hendrix R.W."/>
            <person name="Hatfull G.F."/>
        </authorList>
    </citation>
    <scope>NUCLEOTIDE SEQUENCE [LARGE SCALE GENOMIC DNA]</scope>
    <source>
        <strain evidence="2 3">DSM 27710</strain>
    </source>
</reference>
<dbReference type="AlphaFoldDB" id="A0A0K1PDW3"/>
<dbReference type="KEGG" id="vin:AKJ08_1998"/>
<dbReference type="STRING" id="1391653.AKJ08_1998"/>
<protein>
    <submittedName>
        <fullName evidence="2">Uncharacterized protein</fullName>
    </submittedName>
</protein>
<evidence type="ECO:0000256" key="1">
    <source>
        <dbReference type="SAM" id="MobiDB-lite"/>
    </source>
</evidence>
<feature type="region of interest" description="Disordered" evidence="1">
    <location>
        <begin position="1"/>
        <end position="104"/>
    </location>
</feature>